<evidence type="ECO:0000256" key="2">
    <source>
        <dbReference type="ARBA" id="ARBA00022692"/>
    </source>
</evidence>
<comment type="subcellular location">
    <subcellularLocation>
        <location evidence="1">Membrane</location>
    </subcellularLocation>
</comment>
<keyword evidence="6 9" id="KW-1133">Transmembrane helix</keyword>
<keyword evidence="7 9" id="KW-0472">Membrane</keyword>
<comment type="caution">
    <text evidence="12">The sequence shown here is derived from an EMBL/GenBank/DDBJ whole genome shotgun (WGS) entry which is preliminary data.</text>
</comment>
<keyword evidence="4" id="KW-0863">Zinc-finger</keyword>
<evidence type="ECO:0000256" key="3">
    <source>
        <dbReference type="ARBA" id="ARBA00022723"/>
    </source>
</evidence>
<keyword evidence="5" id="KW-0862">Zinc</keyword>
<feature type="domain" description="RING-type" evidence="11">
    <location>
        <begin position="120"/>
        <end position="157"/>
    </location>
</feature>
<dbReference type="InterPro" id="IPR013083">
    <property type="entry name" value="Znf_RING/FYVE/PHD"/>
</dbReference>
<evidence type="ECO:0000256" key="4">
    <source>
        <dbReference type="ARBA" id="ARBA00022771"/>
    </source>
</evidence>
<evidence type="ECO:0000256" key="8">
    <source>
        <dbReference type="SAM" id="MobiDB-lite"/>
    </source>
</evidence>
<dbReference type="InterPro" id="IPR001841">
    <property type="entry name" value="Znf_RING"/>
</dbReference>
<dbReference type="GO" id="GO:0008270">
    <property type="term" value="F:zinc ion binding"/>
    <property type="evidence" value="ECO:0007669"/>
    <property type="project" value="UniProtKB-KW"/>
</dbReference>
<dbReference type="CDD" id="cd16454">
    <property type="entry name" value="RING-H2_PA-TM-RING"/>
    <property type="match status" value="1"/>
</dbReference>
<evidence type="ECO:0000256" key="7">
    <source>
        <dbReference type="ARBA" id="ARBA00023136"/>
    </source>
</evidence>
<keyword evidence="2 9" id="KW-0812">Transmembrane</keyword>
<evidence type="ECO:0000256" key="5">
    <source>
        <dbReference type="ARBA" id="ARBA00022833"/>
    </source>
</evidence>
<keyword evidence="10" id="KW-0732">Signal</keyword>
<feature type="signal peptide" evidence="10">
    <location>
        <begin position="1"/>
        <end position="33"/>
    </location>
</feature>
<dbReference type="AlphaFoldDB" id="A0AAD4SAX6"/>
<sequence length="320" mass="36012">MVKKFIINLNTPWFNSINFVQLLVLLLLPYTSAQGDTVDPYKDDFDDNFESDFGIFAIIIFLLVVLLFCYDRSDAPDIPVDVTIETSNLEGLGDVSIETSGVGGLDSAVIETFPVFVYIDEFGDEDLLRLLPCHHHHVFHPDCIDNWFVSHSTCPLCDAVIDAYEDDENPSEGTVVSELEHHEENRESVPLLQNSEQVVDGINLDNEMSQLNARKNILRTLNRPTAEYRRSHSTGHLLIRQGLENSERYMLRLPDGVRKDIIRRKSLNYVKVSVRSSHHGRGGSGGTGSSNRGKKFTTSLSDRWVVSVPLRVFARSSSCV</sequence>
<dbReference type="PANTHER" id="PTHR46539:SF1">
    <property type="entry name" value="E3 UBIQUITIN-PROTEIN LIGASE ATL42"/>
    <property type="match status" value="1"/>
</dbReference>
<dbReference type="PANTHER" id="PTHR46539">
    <property type="entry name" value="E3 UBIQUITIN-PROTEIN LIGASE ATL42"/>
    <property type="match status" value="1"/>
</dbReference>
<proteinExistence type="predicted"/>
<evidence type="ECO:0000256" key="10">
    <source>
        <dbReference type="SAM" id="SignalP"/>
    </source>
</evidence>
<reference evidence="12" key="1">
    <citation type="submission" date="2022-04" db="EMBL/GenBank/DDBJ databases">
        <title>A functionally conserved STORR gene fusion in Papaver species that diverged 16.8 million years ago.</title>
        <authorList>
            <person name="Catania T."/>
        </authorList>
    </citation>
    <scope>NUCLEOTIDE SEQUENCE</scope>
    <source>
        <strain evidence="12">S-188037</strain>
    </source>
</reference>
<protein>
    <recommendedName>
        <fullName evidence="11">RING-type domain-containing protein</fullName>
    </recommendedName>
</protein>
<feature type="chain" id="PRO_5041940602" description="RING-type domain-containing protein" evidence="10">
    <location>
        <begin position="34"/>
        <end position="320"/>
    </location>
</feature>
<keyword evidence="13" id="KW-1185">Reference proteome</keyword>
<evidence type="ECO:0000256" key="6">
    <source>
        <dbReference type="ARBA" id="ARBA00022989"/>
    </source>
</evidence>
<organism evidence="12 13">
    <name type="scientific">Papaver atlanticum</name>
    <dbReference type="NCBI Taxonomy" id="357466"/>
    <lineage>
        <taxon>Eukaryota</taxon>
        <taxon>Viridiplantae</taxon>
        <taxon>Streptophyta</taxon>
        <taxon>Embryophyta</taxon>
        <taxon>Tracheophyta</taxon>
        <taxon>Spermatophyta</taxon>
        <taxon>Magnoliopsida</taxon>
        <taxon>Ranunculales</taxon>
        <taxon>Papaveraceae</taxon>
        <taxon>Papaveroideae</taxon>
        <taxon>Papaver</taxon>
    </lineage>
</organism>
<dbReference type="SUPFAM" id="SSF57850">
    <property type="entry name" value="RING/U-box"/>
    <property type="match status" value="1"/>
</dbReference>
<evidence type="ECO:0000256" key="1">
    <source>
        <dbReference type="ARBA" id="ARBA00004370"/>
    </source>
</evidence>
<evidence type="ECO:0000313" key="12">
    <source>
        <dbReference type="EMBL" id="KAI3879214.1"/>
    </source>
</evidence>
<evidence type="ECO:0000256" key="9">
    <source>
        <dbReference type="SAM" id="Phobius"/>
    </source>
</evidence>
<dbReference type="Gene3D" id="3.30.40.10">
    <property type="entry name" value="Zinc/RING finger domain, C3HC4 (zinc finger)"/>
    <property type="match status" value="1"/>
</dbReference>
<gene>
    <name evidence="12" type="ORF">MKW98_028781</name>
</gene>
<evidence type="ECO:0000313" key="13">
    <source>
        <dbReference type="Proteomes" id="UP001202328"/>
    </source>
</evidence>
<feature type="region of interest" description="Disordered" evidence="8">
    <location>
        <begin position="274"/>
        <end position="295"/>
    </location>
</feature>
<evidence type="ECO:0000259" key="11">
    <source>
        <dbReference type="Pfam" id="PF13639"/>
    </source>
</evidence>
<keyword evidence="3" id="KW-0479">Metal-binding</keyword>
<dbReference type="EMBL" id="JAJJMB010012264">
    <property type="protein sequence ID" value="KAI3879214.1"/>
    <property type="molecule type" value="Genomic_DNA"/>
</dbReference>
<accession>A0AAD4SAX6</accession>
<dbReference type="GO" id="GO:0016020">
    <property type="term" value="C:membrane"/>
    <property type="evidence" value="ECO:0007669"/>
    <property type="project" value="UniProtKB-SubCell"/>
</dbReference>
<feature type="transmembrane region" description="Helical" evidence="9">
    <location>
        <begin position="53"/>
        <end position="70"/>
    </location>
</feature>
<dbReference type="Proteomes" id="UP001202328">
    <property type="component" value="Unassembled WGS sequence"/>
</dbReference>
<dbReference type="Pfam" id="PF13639">
    <property type="entry name" value="zf-RING_2"/>
    <property type="match status" value="1"/>
</dbReference>
<name>A0AAD4SAX6_9MAGN</name>